<proteinExistence type="predicted"/>
<evidence type="ECO:0000313" key="1">
    <source>
        <dbReference type="EMBL" id="MBB4951932.1"/>
    </source>
</evidence>
<name>A0A7W7SKC2_9ACTN</name>
<organism evidence="1 2">
    <name type="scientific">Kitasatospora gansuensis</name>
    <dbReference type="NCBI Taxonomy" id="258050"/>
    <lineage>
        <taxon>Bacteria</taxon>
        <taxon>Bacillati</taxon>
        <taxon>Actinomycetota</taxon>
        <taxon>Actinomycetes</taxon>
        <taxon>Kitasatosporales</taxon>
        <taxon>Streptomycetaceae</taxon>
        <taxon>Kitasatospora</taxon>
    </lineage>
</organism>
<gene>
    <name evidence="1" type="ORF">F4556_007586</name>
</gene>
<accession>A0A7W7SKC2</accession>
<evidence type="ECO:0000313" key="2">
    <source>
        <dbReference type="Proteomes" id="UP000573327"/>
    </source>
</evidence>
<dbReference type="AlphaFoldDB" id="A0A7W7SKC2"/>
<protein>
    <submittedName>
        <fullName evidence="1">Uncharacterized protein</fullName>
    </submittedName>
</protein>
<reference evidence="1 2" key="1">
    <citation type="submission" date="2020-08" db="EMBL/GenBank/DDBJ databases">
        <title>Sequencing the genomes of 1000 actinobacteria strains.</title>
        <authorList>
            <person name="Klenk H.-P."/>
        </authorList>
    </citation>
    <scope>NUCLEOTIDE SEQUENCE [LARGE SCALE GENOMIC DNA]</scope>
    <source>
        <strain evidence="1 2">DSM 44786</strain>
    </source>
</reference>
<dbReference type="Proteomes" id="UP000573327">
    <property type="component" value="Unassembled WGS sequence"/>
</dbReference>
<sequence length="128" mass="14070">MAEEQQPAETPQPKPTAQLRICVWCGTPFAAPKKSGPAPRYCKAGCKQRAYEERKRQDEITAIHDRQQKQLDRILGTLGAKTAAKVRKAVETEPEADQAGPDRPQIEGQAELTVVAGELQLQPVPLTD</sequence>
<comment type="caution">
    <text evidence="1">The sequence shown here is derived from an EMBL/GenBank/DDBJ whole genome shotgun (WGS) entry which is preliminary data.</text>
</comment>
<dbReference type="EMBL" id="JACHJR010000003">
    <property type="protein sequence ID" value="MBB4951932.1"/>
    <property type="molecule type" value="Genomic_DNA"/>
</dbReference>
<dbReference type="RefSeq" id="WP_184925989.1">
    <property type="nucleotide sequence ID" value="NZ_JACHJR010000003.1"/>
</dbReference>
<keyword evidence="2" id="KW-1185">Reference proteome</keyword>